<feature type="domain" description="Dehydrogenase E1 component" evidence="5">
    <location>
        <begin position="39"/>
        <end position="336"/>
    </location>
</feature>
<gene>
    <name evidence="6" type="ORF">GCM10008957_28880</name>
</gene>
<reference evidence="6" key="2">
    <citation type="submission" date="2020-09" db="EMBL/GenBank/DDBJ databases">
        <authorList>
            <person name="Sun Q."/>
            <person name="Ohkuma M."/>
        </authorList>
    </citation>
    <scope>NUCLEOTIDE SEQUENCE</scope>
    <source>
        <strain evidence="6">JCM 31311</strain>
    </source>
</reference>
<dbReference type="EC" id="1.2.4.4" evidence="4"/>
<comment type="catalytic activity">
    <reaction evidence="4">
        <text>N(6)-[(R)-lipoyl]-L-lysyl-[protein] + 3-methyl-2-oxobutanoate + H(+) = N(6)-[(R)-S(8)-2-methylpropanoyldihydrolipoyl]-L-lysyl-[protein] + CO2</text>
        <dbReference type="Rhea" id="RHEA:13457"/>
        <dbReference type="Rhea" id="RHEA-COMP:10474"/>
        <dbReference type="Rhea" id="RHEA-COMP:10497"/>
        <dbReference type="ChEBI" id="CHEBI:11851"/>
        <dbReference type="ChEBI" id="CHEBI:15378"/>
        <dbReference type="ChEBI" id="CHEBI:16526"/>
        <dbReference type="ChEBI" id="CHEBI:83099"/>
        <dbReference type="ChEBI" id="CHEBI:83142"/>
        <dbReference type="EC" id="1.2.4.4"/>
    </reaction>
</comment>
<dbReference type="PANTHER" id="PTHR43380:SF1">
    <property type="entry name" value="2-OXOISOVALERATE DEHYDROGENASE SUBUNIT ALPHA, MITOCHONDRIAL"/>
    <property type="match status" value="1"/>
</dbReference>
<dbReference type="PANTHER" id="PTHR43380">
    <property type="entry name" value="2-OXOISOVALERATE DEHYDROGENASE SUBUNIT ALPHA, MITOCHONDRIAL"/>
    <property type="match status" value="1"/>
</dbReference>
<evidence type="ECO:0000256" key="2">
    <source>
        <dbReference type="ARBA" id="ARBA00023002"/>
    </source>
</evidence>
<protein>
    <recommendedName>
        <fullName evidence="4">2-oxoisovalerate dehydrogenase subunit alpha</fullName>
        <ecNumber evidence="4">1.2.4.4</ecNumber>
    </recommendedName>
    <alternativeName>
        <fullName evidence="4">Branched-chain alpha-keto acid dehydrogenase E1 component alpha chain</fullName>
    </alternativeName>
</protein>
<dbReference type="EMBL" id="BMQL01000016">
    <property type="protein sequence ID" value="GGR14269.1"/>
    <property type="molecule type" value="Genomic_DNA"/>
</dbReference>
<dbReference type="InterPro" id="IPR029061">
    <property type="entry name" value="THDP-binding"/>
</dbReference>
<comment type="cofactor">
    <cofactor evidence="1 4">
        <name>thiamine diphosphate</name>
        <dbReference type="ChEBI" id="CHEBI:58937"/>
    </cofactor>
</comment>
<dbReference type="CDD" id="cd02000">
    <property type="entry name" value="TPP_E1_PDC_ADC_BCADC"/>
    <property type="match status" value="1"/>
</dbReference>
<dbReference type="GO" id="GO:0003863">
    <property type="term" value="F:branched-chain 2-oxo acid dehydrogenase activity"/>
    <property type="evidence" value="ECO:0007669"/>
    <property type="project" value="UniProtKB-EC"/>
</dbReference>
<evidence type="ECO:0000259" key="5">
    <source>
        <dbReference type="Pfam" id="PF00676"/>
    </source>
</evidence>
<dbReference type="AlphaFoldDB" id="A0A918CBR8"/>
<dbReference type="RefSeq" id="WP_189091218.1">
    <property type="nucleotide sequence ID" value="NZ_BMQL01000016.1"/>
</dbReference>
<reference evidence="6" key="1">
    <citation type="journal article" date="2014" name="Int. J. Syst. Evol. Microbiol.">
        <title>Complete genome sequence of Corynebacterium casei LMG S-19264T (=DSM 44701T), isolated from a smear-ripened cheese.</title>
        <authorList>
            <consortium name="US DOE Joint Genome Institute (JGI-PGF)"/>
            <person name="Walter F."/>
            <person name="Albersmeier A."/>
            <person name="Kalinowski J."/>
            <person name="Ruckert C."/>
        </authorList>
    </citation>
    <scope>NUCLEOTIDE SEQUENCE</scope>
    <source>
        <strain evidence="6">JCM 31311</strain>
    </source>
</reference>
<evidence type="ECO:0000256" key="3">
    <source>
        <dbReference type="ARBA" id="ARBA00023052"/>
    </source>
</evidence>
<keyword evidence="7" id="KW-1185">Reference proteome</keyword>
<sequence>MTLSTADPRLDGTFCILEADGTPRQPTLLPEDAAALRMYRAMRRTRVFDERALVLQRQGRLGVYPLFGGMEATQVGAVLALNPPHDWLAPTYRGSGTALAYGLPMHKLILTWRGHPDGFRMNPDQHLLPFYTPIANQLPHAAGIALAEQRLAAREGRDPNVVLAFVGDGGTSEGDFHVGLNFAGAYRVPAVFVIENNGWAISTPTQLQSAANTLASRGEGYGIPAVRVDGNDLLAVHHVVQEAVARARRGGGPTLIEAITYRILPHTSSDDPARYHRSEDAVQADHWRRHRDPGQRLRAYLGGHGLWTDDLEQQLVAEVEAELRDALAQADAAPGIEPWELLEHVFETPTPDLLEQQSELRALHEEGGRP</sequence>
<keyword evidence="3 4" id="KW-0786">Thiamine pyrophosphate</keyword>
<evidence type="ECO:0000256" key="4">
    <source>
        <dbReference type="RuleBase" id="RU365014"/>
    </source>
</evidence>
<comment type="similarity">
    <text evidence="4">Belongs to the BCKDHA family.</text>
</comment>
<dbReference type="SUPFAM" id="SSF52518">
    <property type="entry name" value="Thiamin diphosphate-binding fold (THDP-binding)"/>
    <property type="match status" value="1"/>
</dbReference>
<comment type="caution">
    <text evidence="6">The sequence shown here is derived from an EMBL/GenBank/DDBJ whole genome shotgun (WGS) entry which is preliminary data.</text>
</comment>
<dbReference type="Pfam" id="PF00676">
    <property type="entry name" value="E1_dh"/>
    <property type="match status" value="1"/>
</dbReference>
<dbReference type="InterPro" id="IPR001017">
    <property type="entry name" value="DH_E1"/>
</dbReference>
<dbReference type="Proteomes" id="UP000603865">
    <property type="component" value="Unassembled WGS sequence"/>
</dbReference>
<name>A0A918CBR8_9DEIO</name>
<keyword evidence="2 4" id="KW-0560">Oxidoreductase</keyword>
<dbReference type="GO" id="GO:0009083">
    <property type="term" value="P:branched-chain amino acid catabolic process"/>
    <property type="evidence" value="ECO:0007669"/>
    <property type="project" value="TreeGrafter"/>
</dbReference>
<dbReference type="Gene3D" id="3.40.50.970">
    <property type="match status" value="1"/>
</dbReference>
<evidence type="ECO:0000256" key="1">
    <source>
        <dbReference type="ARBA" id="ARBA00001964"/>
    </source>
</evidence>
<evidence type="ECO:0000313" key="6">
    <source>
        <dbReference type="EMBL" id="GGR14269.1"/>
    </source>
</evidence>
<evidence type="ECO:0000313" key="7">
    <source>
        <dbReference type="Proteomes" id="UP000603865"/>
    </source>
</evidence>
<proteinExistence type="inferred from homology"/>
<organism evidence="6 7">
    <name type="scientific">Deinococcus ruber</name>
    <dbReference type="NCBI Taxonomy" id="1848197"/>
    <lineage>
        <taxon>Bacteria</taxon>
        <taxon>Thermotogati</taxon>
        <taxon>Deinococcota</taxon>
        <taxon>Deinococci</taxon>
        <taxon>Deinococcales</taxon>
        <taxon>Deinococcaceae</taxon>
        <taxon>Deinococcus</taxon>
    </lineage>
</organism>
<keyword evidence="6" id="KW-0670">Pyruvate</keyword>
<comment type="function">
    <text evidence="4">The branched-chain alpha-keto dehydrogenase complex catalyzes the overall conversion of alpha-keto acids to acyl-CoA and CO(2). It contains multiple copies of three enzymatic components: branched-chain alpha-keto acid decarboxylase (E1), lipoamide acyltransferase (E2) and lipoamide dehydrogenase (E3).</text>
</comment>
<accession>A0A918CBR8</accession>
<dbReference type="InterPro" id="IPR050771">
    <property type="entry name" value="Alpha-ketoacid_DH_E1_comp"/>
</dbReference>